<dbReference type="Pfam" id="PF00353">
    <property type="entry name" value="HemolysinCabind"/>
    <property type="match status" value="1"/>
</dbReference>
<dbReference type="Gene3D" id="2.150.10.10">
    <property type="entry name" value="Serralysin-like metalloprotease, C-terminal"/>
    <property type="match status" value="1"/>
</dbReference>
<dbReference type="Proteomes" id="UP000239936">
    <property type="component" value="Unassembled WGS sequence"/>
</dbReference>
<dbReference type="PANTHER" id="PTHR38340:SF1">
    <property type="entry name" value="S-LAYER PROTEIN"/>
    <property type="match status" value="1"/>
</dbReference>
<dbReference type="PANTHER" id="PTHR38340">
    <property type="entry name" value="S-LAYER PROTEIN"/>
    <property type="match status" value="1"/>
</dbReference>
<evidence type="ECO:0000313" key="5">
    <source>
        <dbReference type="EMBL" id="PQJ94845.1"/>
    </source>
</evidence>
<dbReference type="AlphaFoldDB" id="A0A2S7XM78"/>
<keyword evidence="2" id="KW-0964">Secreted</keyword>
<comment type="subcellular location">
    <subcellularLocation>
        <location evidence="1">Secreted</location>
    </subcellularLocation>
</comment>
<dbReference type="InterPro" id="IPR050557">
    <property type="entry name" value="RTX_toxin/Mannuronan_C5-epim"/>
</dbReference>
<feature type="compositionally biased region" description="Polar residues" evidence="4">
    <location>
        <begin position="67"/>
        <end position="76"/>
    </location>
</feature>
<accession>A0A2S7XM78</accession>
<dbReference type="EMBL" id="PPGH01000039">
    <property type="protein sequence ID" value="PQJ94845.1"/>
    <property type="molecule type" value="Genomic_DNA"/>
</dbReference>
<evidence type="ECO:0000313" key="6">
    <source>
        <dbReference type="Proteomes" id="UP000239936"/>
    </source>
</evidence>
<keyword evidence="3" id="KW-0106">Calcium</keyword>
<keyword evidence="6" id="KW-1185">Reference proteome</keyword>
<evidence type="ECO:0000256" key="1">
    <source>
        <dbReference type="ARBA" id="ARBA00004613"/>
    </source>
</evidence>
<sequence>MTGGEGNDTYIVDNIGDKVTDVTTGTKGGTDLVSSSINYVLGAKIENLTLTGDKDLTGTGNDEKNVINGNAGSNKLNGGKGNDTINGGEGDDTIDGGSGVDKLTGGDGSDVYVVSNNEDIITETAVEMR</sequence>
<evidence type="ECO:0000256" key="4">
    <source>
        <dbReference type="SAM" id="MobiDB-lite"/>
    </source>
</evidence>
<dbReference type="GO" id="GO:0005509">
    <property type="term" value="F:calcium ion binding"/>
    <property type="evidence" value="ECO:0007669"/>
    <property type="project" value="InterPro"/>
</dbReference>
<dbReference type="InterPro" id="IPR018511">
    <property type="entry name" value="Hemolysin-typ_Ca-bd_CS"/>
</dbReference>
<proteinExistence type="predicted"/>
<comment type="caution">
    <text evidence="5">The sequence shown here is derived from an EMBL/GenBank/DDBJ whole genome shotgun (WGS) entry which is preliminary data.</text>
</comment>
<feature type="region of interest" description="Disordered" evidence="4">
    <location>
        <begin position="52"/>
        <end position="108"/>
    </location>
</feature>
<dbReference type="PROSITE" id="PS00330">
    <property type="entry name" value="HEMOLYSIN_CALCIUM"/>
    <property type="match status" value="2"/>
</dbReference>
<dbReference type="PRINTS" id="PR00313">
    <property type="entry name" value="CABNDNGRPT"/>
</dbReference>
<reference evidence="5 6" key="1">
    <citation type="submission" date="2018-01" db="EMBL/GenBank/DDBJ databases">
        <title>The complete genome sequence of Chromatium okenii LaCa, a purple sulfur bacterium with a turbulent life.</title>
        <authorList>
            <person name="Luedin S.M."/>
            <person name="Liechti N."/>
            <person name="Storelli N."/>
            <person name="Danza F."/>
            <person name="Wittwer M."/>
            <person name="Pothier J.F."/>
            <person name="Tonolla M.A."/>
        </authorList>
    </citation>
    <scope>NUCLEOTIDE SEQUENCE [LARGE SCALE GENOMIC DNA]</scope>
    <source>
        <strain evidence="5 6">LaCa</strain>
    </source>
</reference>
<evidence type="ECO:0000256" key="3">
    <source>
        <dbReference type="ARBA" id="ARBA00022837"/>
    </source>
</evidence>
<dbReference type="InterPro" id="IPR011049">
    <property type="entry name" value="Serralysin-like_metalloprot_C"/>
</dbReference>
<feature type="compositionally biased region" description="Basic and acidic residues" evidence="4">
    <location>
        <begin position="52"/>
        <end position="65"/>
    </location>
</feature>
<gene>
    <name evidence="5" type="ORF">CXB77_18185</name>
</gene>
<dbReference type="InterPro" id="IPR001343">
    <property type="entry name" value="Hemolysn_Ca-bd"/>
</dbReference>
<evidence type="ECO:0000256" key="2">
    <source>
        <dbReference type="ARBA" id="ARBA00022525"/>
    </source>
</evidence>
<evidence type="ECO:0008006" key="7">
    <source>
        <dbReference type="Google" id="ProtNLM"/>
    </source>
</evidence>
<name>A0A2S7XM78_9GAMM</name>
<dbReference type="OrthoDB" id="223957at2"/>
<organism evidence="5 6">
    <name type="scientific">Chromatium okenii</name>
    <dbReference type="NCBI Taxonomy" id="61644"/>
    <lineage>
        <taxon>Bacteria</taxon>
        <taxon>Pseudomonadati</taxon>
        <taxon>Pseudomonadota</taxon>
        <taxon>Gammaproteobacteria</taxon>
        <taxon>Chromatiales</taxon>
        <taxon>Chromatiaceae</taxon>
        <taxon>Chromatium</taxon>
    </lineage>
</organism>
<protein>
    <recommendedName>
        <fullName evidence="7">Calcium-binding protein</fullName>
    </recommendedName>
</protein>
<dbReference type="SUPFAM" id="SSF51120">
    <property type="entry name" value="beta-Roll"/>
    <property type="match status" value="1"/>
</dbReference>
<dbReference type="GO" id="GO:0005576">
    <property type="term" value="C:extracellular region"/>
    <property type="evidence" value="ECO:0007669"/>
    <property type="project" value="UniProtKB-SubCell"/>
</dbReference>